<evidence type="ECO:0000256" key="3">
    <source>
        <dbReference type="ARBA" id="ARBA00023134"/>
    </source>
</evidence>
<dbReference type="EMBL" id="SJJY01000003">
    <property type="protein sequence ID" value="TCC23899.1"/>
    <property type="molecule type" value="Genomic_DNA"/>
</dbReference>
<dbReference type="Proteomes" id="UP000292385">
    <property type="component" value="Unassembled WGS sequence"/>
</dbReference>
<gene>
    <name evidence="5 11" type="primary">ftsZ</name>
    <name evidence="11" type="ORF">E0H58_19360</name>
</gene>
<dbReference type="NCBIfam" id="TIGR00065">
    <property type="entry name" value="ftsZ"/>
    <property type="match status" value="1"/>
</dbReference>
<feature type="binding site" evidence="5">
    <location>
        <position position="184"/>
    </location>
    <ligand>
        <name>GTP</name>
        <dbReference type="ChEBI" id="CHEBI:37565"/>
    </ligand>
</feature>
<evidence type="ECO:0000313" key="12">
    <source>
        <dbReference type="Proteomes" id="UP000292385"/>
    </source>
</evidence>
<evidence type="ECO:0000256" key="1">
    <source>
        <dbReference type="ARBA" id="ARBA00009690"/>
    </source>
</evidence>
<evidence type="ECO:0000256" key="2">
    <source>
        <dbReference type="ARBA" id="ARBA00022741"/>
    </source>
</evidence>
<feature type="region of interest" description="Disordered" evidence="8">
    <location>
        <begin position="315"/>
        <end position="505"/>
    </location>
</feature>
<dbReference type="PRINTS" id="PR00423">
    <property type="entry name" value="CELLDVISFTSZ"/>
</dbReference>
<comment type="function">
    <text evidence="5 7">Essential cell division protein that forms a contractile ring structure (Z ring) at the future cell division site. The regulation of the ring assembly controls the timing and the location of cell division. One of the functions of the FtsZ ring is to recruit other cell division proteins to the septum to produce a new cell wall between the dividing cells. Binds GTP and shows GTPase activity.</text>
</comment>
<feature type="compositionally biased region" description="Polar residues" evidence="8">
    <location>
        <begin position="323"/>
        <end position="337"/>
    </location>
</feature>
<organism evidence="11 12">
    <name type="scientific">Kribbella speibonae</name>
    <dbReference type="NCBI Taxonomy" id="1572660"/>
    <lineage>
        <taxon>Bacteria</taxon>
        <taxon>Bacillati</taxon>
        <taxon>Actinomycetota</taxon>
        <taxon>Actinomycetes</taxon>
        <taxon>Propionibacteriales</taxon>
        <taxon>Kribbellaceae</taxon>
        <taxon>Kribbella</taxon>
    </lineage>
</organism>
<dbReference type="SUPFAM" id="SSF52490">
    <property type="entry name" value="Tubulin nucleotide-binding domain-like"/>
    <property type="match status" value="1"/>
</dbReference>
<comment type="similarity">
    <text evidence="1 5 7">Belongs to the FtsZ family.</text>
</comment>
<dbReference type="PANTHER" id="PTHR30314">
    <property type="entry name" value="CELL DIVISION PROTEIN FTSZ-RELATED"/>
    <property type="match status" value="1"/>
</dbReference>
<dbReference type="InterPro" id="IPR020805">
    <property type="entry name" value="Cell_div_FtsZ_CS"/>
</dbReference>
<feature type="binding site" evidence="5">
    <location>
        <begin position="105"/>
        <end position="107"/>
    </location>
    <ligand>
        <name>GTP</name>
        <dbReference type="ChEBI" id="CHEBI:37565"/>
    </ligand>
</feature>
<comment type="caution">
    <text evidence="11">The sequence shown here is derived from an EMBL/GenBank/DDBJ whole genome shotgun (WGS) entry which is preliminary data.</text>
</comment>
<dbReference type="InterPro" id="IPR003008">
    <property type="entry name" value="Tubulin_FtsZ_GTPase"/>
</dbReference>
<sequence>MAAPQNYLALIKVVGIGGGGVNAVNRMIEHGLKGVEFIAINTDAQALLMSDADVKLDIGREETRGLGAGANPAIGQKAAEDHAEEIEEALKGADMVFVTAGEGGGTGTGGAPVVARIARSLGALTIGVVTRPFSFEGKRRATQAEDGIATLREEVDTLIVIPNDRLLTISDRAVSVLDAFKQADQVLLQGVSGITDLITTPGLINVDFADVKAVMSNAGSALMGIGSSRGEDRAVAAAEAAISSPLLEASIEGAHGVLLSIAGGSDLGLFEINEAAQLVSESAHSDANIIFGAVIDDALGDEVRVTVIAAGFDGGMPKRREQAMNQARPQSSRPAPQSYSSPMSGGTTPPPAQQSGQPGVAQPPAQQQPAPSPQPSAQPPVGAPGQPTQPAQSAPAAPAQQPAPSSPQSTPTDNTVPVPAPTEPRPGAGTTNSARPQAGDGVRTVQSGQQSAQPAPHTPASPSTGHSWPTHGPSSAGGQSAQPSQPAKPKKPEPEEDLDIPDFLK</sequence>
<comment type="subcellular location">
    <subcellularLocation>
        <location evidence="5">Cytoplasm</location>
    </subcellularLocation>
    <text evidence="5">Assembles at midcell at the inner surface of the cytoplasmic membrane.</text>
</comment>
<reference evidence="11 12" key="1">
    <citation type="submission" date="2019-02" db="EMBL/GenBank/DDBJ databases">
        <title>Kribbella capetownensis sp. nov. and Kribbella speibonae sp. nov., isolated from soil.</title>
        <authorList>
            <person name="Curtis S.M."/>
            <person name="Norton I."/>
            <person name="Everest G.J."/>
            <person name="Meyers P.R."/>
        </authorList>
    </citation>
    <scope>NUCLEOTIDE SEQUENCE [LARGE SCALE GENOMIC DNA]</scope>
    <source>
        <strain evidence="11 12">SK5</strain>
    </source>
</reference>
<dbReference type="PANTHER" id="PTHR30314:SF3">
    <property type="entry name" value="MITOCHONDRIAL DIVISION PROTEIN FSZA"/>
    <property type="match status" value="1"/>
</dbReference>
<dbReference type="InterPro" id="IPR008280">
    <property type="entry name" value="Tub_FtsZ_C"/>
</dbReference>
<dbReference type="InterPro" id="IPR045061">
    <property type="entry name" value="FtsZ/CetZ"/>
</dbReference>
<dbReference type="SMART" id="SM00865">
    <property type="entry name" value="Tubulin_C"/>
    <property type="match status" value="1"/>
</dbReference>
<evidence type="ECO:0000256" key="8">
    <source>
        <dbReference type="SAM" id="MobiDB-lite"/>
    </source>
</evidence>
<dbReference type="Gene3D" id="3.40.50.1440">
    <property type="entry name" value="Tubulin/FtsZ, GTPase domain"/>
    <property type="match status" value="1"/>
</dbReference>
<comment type="subunit">
    <text evidence="5">Homodimer. Polymerizes to form a dynamic ring structure in a strictly GTP-dependent manner. Interacts directly with several other division proteins.</text>
</comment>
<evidence type="ECO:0000259" key="10">
    <source>
        <dbReference type="SMART" id="SM00865"/>
    </source>
</evidence>
<keyword evidence="5 7" id="KW-0131">Cell cycle</keyword>
<dbReference type="Pfam" id="PF12327">
    <property type="entry name" value="FtsZ_C"/>
    <property type="match status" value="1"/>
</dbReference>
<keyword evidence="3 5" id="KW-0342">GTP-binding</keyword>
<dbReference type="InterPro" id="IPR000158">
    <property type="entry name" value="Cell_div_FtsZ"/>
</dbReference>
<evidence type="ECO:0000256" key="5">
    <source>
        <dbReference type="HAMAP-Rule" id="MF_00909"/>
    </source>
</evidence>
<keyword evidence="2 5" id="KW-0547">Nucleotide-binding</keyword>
<dbReference type="HAMAP" id="MF_00909">
    <property type="entry name" value="FtsZ"/>
    <property type="match status" value="1"/>
</dbReference>
<dbReference type="InterPro" id="IPR024757">
    <property type="entry name" value="FtsZ_C"/>
</dbReference>
<feature type="domain" description="Tubulin/FtsZ GTPase" evidence="9">
    <location>
        <begin position="10"/>
        <end position="202"/>
    </location>
</feature>
<feature type="domain" description="Tubulin/FtsZ 2-layer sandwich" evidence="10">
    <location>
        <begin position="204"/>
        <end position="321"/>
    </location>
</feature>
<dbReference type="InterPro" id="IPR036525">
    <property type="entry name" value="Tubulin/FtsZ_GTPase_sf"/>
</dbReference>
<dbReference type="PROSITE" id="PS01135">
    <property type="entry name" value="FTSZ_2"/>
    <property type="match status" value="1"/>
</dbReference>
<feature type="compositionally biased region" description="Polar residues" evidence="8">
    <location>
        <begin position="444"/>
        <end position="453"/>
    </location>
</feature>
<feature type="compositionally biased region" description="Acidic residues" evidence="8">
    <location>
        <begin position="494"/>
        <end position="505"/>
    </location>
</feature>
<dbReference type="Gene3D" id="3.30.1330.20">
    <property type="entry name" value="Tubulin/FtsZ, C-terminal domain"/>
    <property type="match status" value="1"/>
</dbReference>
<feature type="binding site" evidence="5">
    <location>
        <position position="140"/>
    </location>
    <ligand>
        <name>GTP</name>
        <dbReference type="ChEBI" id="CHEBI:37565"/>
    </ligand>
</feature>
<keyword evidence="4 5" id="KW-0717">Septation</keyword>
<name>A0ABY2A626_9ACTN</name>
<keyword evidence="12" id="KW-1185">Reference proteome</keyword>
<feature type="compositionally biased region" description="Low complexity" evidence="8">
    <location>
        <begin position="472"/>
        <end position="487"/>
    </location>
</feature>
<dbReference type="SMART" id="SM00864">
    <property type="entry name" value="Tubulin"/>
    <property type="match status" value="1"/>
</dbReference>
<evidence type="ECO:0000256" key="6">
    <source>
        <dbReference type="NCBIfam" id="TIGR00065"/>
    </source>
</evidence>
<evidence type="ECO:0000256" key="4">
    <source>
        <dbReference type="ARBA" id="ARBA00023210"/>
    </source>
</evidence>
<dbReference type="PROSITE" id="PS01134">
    <property type="entry name" value="FTSZ_1"/>
    <property type="match status" value="1"/>
</dbReference>
<feature type="compositionally biased region" description="Low complexity" evidence="8">
    <location>
        <begin position="338"/>
        <end position="369"/>
    </location>
</feature>
<evidence type="ECO:0000313" key="11">
    <source>
        <dbReference type="EMBL" id="TCC23899.1"/>
    </source>
</evidence>
<dbReference type="SUPFAM" id="SSF55307">
    <property type="entry name" value="Tubulin C-terminal domain-like"/>
    <property type="match status" value="1"/>
</dbReference>
<dbReference type="GO" id="GO:0051301">
    <property type="term" value="P:cell division"/>
    <property type="evidence" value="ECO:0007669"/>
    <property type="project" value="UniProtKB-KW"/>
</dbReference>
<feature type="compositionally biased region" description="Pro residues" evidence="8">
    <location>
        <begin position="370"/>
        <end position="382"/>
    </location>
</feature>
<dbReference type="InterPro" id="IPR018316">
    <property type="entry name" value="Tubulin/FtsZ_2-layer-sand-dom"/>
</dbReference>
<feature type="compositionally biased region" description="Low complexity" evidence="8">
    <location>
        <begin position="383"/>
        <end position="412"/>
    </location>
</feature>
<dbReference type="Pfam" id="PF00091">
    <property type="entry name" value="Tubulin"/>
    <property type="match status" value="1"/>
</dbReference>
<keyword evidence="5" id="KW-0963">Cytoplasm</keyword>
<proteinExistence type="inferred from homology"/>
<dbReference type="CDD" id="cd02201">
    <property type="entry name" value="FtsZ_type1"/>
    <property type="match status" value="1"/>
</dbReference>
<keyword evidence="5 7" id="KW-0132">Cell division</keyword>
<protein>
    <recommendedName>
        <fullName evidence="5 6">Cell division protein FtsZ</fullName>
    </recommendedName>
</protein>
<feature type="binding site" evidence="5">
    <location>
        <begin position="18"/>
        <end position="22"/>
    </location>
    <ligand>
        <name>GTP</name>
        <dbReference type="ChEBI" id="CHEBI:37565"/>
    </ligand>
</feature>
<evidence type="ECO:0000256" key="7">
    <source>
        <dbReference type="RuleBase" id="RU000631"/>
    </source>
</evidence>
<evidence type="ECO:0000259" key="9">
    <source>
        <dbReference type="SMART" id="SM00864"/>
    </source>
</evidence>
<feature type="binding site" evidence="5">
    <location>
        <position position="136"/>
    </location>
    <ligand>
        <name>GTP</name>
        <dbReference type="ChEBI" id="CHEBI:37565"/>
    </ligand>
</feature>
<accession>A0ABY2A626</accession>
<dbReference type="InterPro" id="IPR037103">
    <property type="entry name" value="Tubulin/FtsZ-like_C"/>
</dbReference>